<sequence>MAFTAAKCISLAVVSPGGNNVLTGKIKSAGSGSHQWQHSWKEVGSDQTQSIQGTVHCAVSLTVPRAKDLLAEAEERWQRAVDGPLEGVPFTYKEFADALTKYVSTLKSVTWSASSTQRYKLHMDFHLKIIGIPTTCAQKKDYMHELLDGIFRKNV</sequence>
<name>A0ABD3GVG6_9MARC</name>
<gene>
    <name evidence="1" type="ORF">R1sor_000152</name>
</gene>
<evidence type="ECO:0000313" key="2">
    <source>
        <dbReference type="Proteomes" id="UP001633002"/>
    </source>
</evidence>
<organism evidence="1 2">
    <name type="scientific">Riccia sorocarpa</name>
    <dbReference type="NCBI Taxonomy" id="122646"/>
    <lineage>
        <taxon>Eukaryota</taxon>
        <taxon>Viridiplantae</taxon>
        <taxon>Streptophyta</taxon>
        <taxon>Embryophyta</taxon>
        <taxon>Marchantiophyta</taxon>
        <taxon>Marchantiopsida</taxon>
        <taxon>Marchantiidae</taxon>
        <taxon>Marchantiales</taxon>
        <taxon>Ricciaceae</taxon>
        <taxon>Riccia</taxon>
    </lineage>
</organism>
<keyword evidence="2" id="KW-1185">Reference proteome</keyword>
<accession>A0ABD3GVG6</accession>
<dbReference type="Proteomes" id="UP001633002">
    <property type="component" value="Unassembled WGS sequence"/>
</dbReference>
<proteinExistence type="predicted"/>
<protein>
    <recommendedName>
        <fullName evidence="3">Core-binding (CB) domain-containing protein</fullName>
    </recommendedName>
</protein>
<dbReference type="AlphaFoldDB" id="A0ABD3GVG6"/>
<evidence type="ECO:0000313" key="1">
    <source>
        <dbReference type="EMBL" id="KAL3682130.1"/>
    </source>
</evidence>
<evidence type="ECO:0008006" key="3">
    <source>
        <dbReference type="Google" id="ProtNLM"/>
    </source>
</evidence>
<reference evidence="1 2" key="1">
    <citation type="submission" date="2024-09" db="EMBL/GenBank/DDBJ databases">
        <title>Chromosome-scale assembly of Riccia sorocarpa.</title>
        <authorList>
            <person name="Paukszto L."/>
        </authorList>
    </citation>
    <scope>NUCLEOTIDE SEQUENCE [LARGE SCALE GENOMIC DNA]</scope>
    <source>
        <strain evidence="1">LP-2024</strain>
        <tissue evidence="1">Aerial parts of the thallus</tissue>
    </source>
</reference>
<dbReference type="EMBL" id="JBJQOH010000006">
    <property type="protein sequence ID" value="KAL3682130.1"/>
    <property type="molecule type" value="Genomic_DNA"/>
</dbReference>
<comment type="caution">
    <text evidence="1">The sequence shown here is derived from an EMBL/GenBank/DDBJ whole genome shotgun (WGS) entry which is preliminary data.</text>
</comment>